<sequence length="221" mass="25753">MNSVDGRSQKRIRAQYSSIFQLLAAEIRHEIWDLASPCTIEEYCTGDDIRHIKPHPFFSTCRESRRSYLHGATYLEATGRPRDAELANILFHFDRDHFRLYCLEAFLYTVHYSLEWLLKYLRKMVVPPDSLQDTERLLCLHPKGMEIRVCLADIPNLLIVFPPSTFRRACTVDLCARRADESDGTYDGLPSSQALQREEEWCQKCQVEKGEKFRDLCPSCL</sequence>
<dbReference type="EMBL" id="FCQH01000019">
    <property type="protein sequence ID" value="CVL07162.1"/>
    <property type="molecule type" value="Genomic_DNA"/>
</dbReference>
<gene>
    <name evidence="2" type="ORF">FMAN_15297</name>
</gene>
<evidence type="ECO:0000259" key="1">
    <source>
        <dbReference type="Pfam" id="PF20150"/>
    </source>
</evidence>
<evidence type="ECO:0000313" key="2">
    <source>
        <dbReference type="EMBL" id="CVL07162.1"/>
    </source>
</evidence>
<feature type="domain" description="2EXR" evidence="1">
    <location>
        <begin position="19"/>
        <end position="97"/>
    </location>
</feature>
<accession>A0A1L7UDD6</accession>
<proteinExistence type="predicted"/>
<organism evidence="2 3">
    <name type="scientific">Fusarium mangiferae</name>
    <name type="common">Mango malformation disease fungus</name>
    <dbReference type="NCBI Taxonomy" id="192010"/>
    <lineage>
        <taxon>Eukaryota</taxon>
        <taxon>Fungi</taxon>
        <taxon>Dikarya</taxon>
        <taxon>Ascomycota</taxon>
        <taxon>Pezizomycotina</taxon>
        <taxon>Sordariomycetes</taxon>
        <taxon>Hypocreomycetidae</taxon>
        <taxon>Hypocreales</taxon>
        <taxon>Nectriaceae</taxon>
        <taxon>Fusarium</taxon>
        <taxon>Fusarium fujikuroi species complex</taxon>
    </lineage>
</organism>
<dbReference type="InterPro" id="IPR045518">
    <property type="entry name" value="2EXR"/>
</dbReference>
<comment type="caution">
    <text evidence="2">The sequence shown here is derived from an EMBL/GenBank/DDBJ whole genome shotgun (WGS) entry which is preliminary data.</text>
</comment>
<dbReference type="Proteomes" id="UP000184255">
    <property type="component" value="Unassembled WGS sequence"/>
</dbReference>
<dbReference type="VEuPathDB" id="FungiDB:FMAN_15297"/>
<reference evidence="3" key="1">
    <citation type="journal article" date="2016" name="Genome Biol. Evol.">
        <title>Comparative 'omics' of the Fusarium fujikuroi species complex highlights differences in genetic potential and metabolite synthesis.</title>
        <authorList>
            <person name="Niehaus E.-M."/>
            <person name="Muensterkoetter M."/>
            <person name="Proctor R.H."/>
            <person name="Brown D.W."/>
            <person name="Sharon A."/>
            <person name="Idan Y."/>
            <person name="Oren-Young L."/>
            <person name="Sieber C.M."/>
            <person name="Novak O."/>
            <person name="Pencik A."/>
            <person name="Tarkowska D."/>
            <person name="Hromadova K."/>
            <person name="Freeman S."/>
            <person name="Maymon M."/>
            <person name="Elazar M."/>
            <person name="Youssef S.A."/>
            <person name="El-Shabrawy E.S.M."/>
            <person name="Shalaby A.B.A."/>
            <person name="Houterman P."/>
            <person name="Brock N.L."/>
            <person name="Burkhardt I."/>
            <person name="Tsavkelova E.A."/>
            <person name="Dickschat J.S."/>
            <person name="Galuszka P."/>
            <person name="Gueldener U."/>
            <person name="Tudzynski B."/>
        </authorList>
    </citation>
    <scope>NUCLEOTIDE SEQUENCE [LARGE SCALE GENOMIC DNA]</scope>
    <source>
        <strain evidence="3">MRC7560</strain>
    </source>
</reference>
<dbReference type="AlphaFoldDB" id="A0A1L7UDD6"/>
<dbReference type="RefSeq" id="XP_041690321.1">
    <property type="nucleotide sequence ID" value="XM_041824885.1"/>
</dbReference>
<evidence type="ECO:0000313" key="3">
    <source>
        <dbReference type="Proteomes" id="UP000184255"/>
    </source>
</evidence>
<dbReference type="Pfam" id="PF20150">
    <property type="entry name" value="2EXR"/>
    <property type="match status" value="1"/>
</dbReference>
<name>A0A1L7UDD6_FUSMA</name>
<protein>
    <recommendedName>
        <fullName evidence="1">2EXR domain-containing protein</fullName>
    </recommendedName>
</protein>
<keyword evidence="3" id="KW-1185">Reference proteome</keyword>
<dbReference type="GeneID" id="65094539"/>